<dbReference type="AlphaFoldDB" id="A0AAW0F145"/>
<accession>A0AAW0F145</accession>
<comment type="caution">
    <text evidence="2">The sequence shown here is derived from an EMBL/GenBank/DDBJ whole genome shotgun (WGS) entry which is preliminary data.</text>
</comment>
<dbReference type="InterPro" id="IPR009030">
    <property type="entry name" value="Growth_fac_rcpt_cys_sf"/>
</dbReference>
<sequence length="182" mass="19903">MSRVLCHLLLVAAVAAAVLVCTARAECDTQCKTCELGVCVGCNSGYRLDGQTCIACSTENCRECSAFGWCTLCEDGYRLSYSIDENSPIASPILKSTCRRTKEQKCPDTHCKSCVGGRCVACEDGYYLNRQTCIACLTENCRQCSDYGLCIWCEDGYRESYSIEVNETTGKPFLKGTCKSTA</sequence>
<gene>
    <name evidence="2" type="ORF">NESM_000921800</name>
</gene>
<name>A0AAW0F145_9TRYP</name>
<protein>
    <submittedName>
        <fullName evidence="2">Uncharacterized protein</fullName>
    </submittedName>
</protein>
<evidence type="ECO:0000256" key="1">
    <source>
        <dbReference type="SAM" id="SignalP"/>
    </source>
</evidence>
<reference evidence="2 3" key="1">
    <citation type="journal article" date="2021" name="MBio">
        <title>A New Model Trypanosomatid, Novymonas esmeraldas: Genomic Perception of Its 'Candidatus Pandoraea novymonadis' Endosymbiont.</title>
        <authorList>
            <person name="Zakharova A."/>
            <person name="Saura A."/>
            <person name="Butenko A."/>
            <person name="Podesvova L."/>
            <person name="Warmusova S."/>
            <person name="Kostygov A.Y."/>
            <person name="Nenarokova A."/>
            <person name="Lukes J."/>
            <person name="Opperdoes F.R."/>
            <person name="Yurchenko V."/>
        </authorList>
    </citation>
    <scope>NUCLEOTIDE SEQUENCE [LARGE SCALE GENOMIC DNA]</scope>
    <source>
        <strain evidence="2 3">E262AT.01</strain>
    </source>
</reference>
<proteinExistence type="predicted"/>
<evidence type="ECO:0000313" key="2">
    <source>
        <dbReference type="EMBL" id="KAK7199461.1"/>
    </source>
</evidence>
<evidence type="ECO:0000313" key="3">
    <source>
        <dbReference type="Proteomes" id="UP001430356"/>
    </source>
</evidence>
<dbReference type="Proteomes" id="UP001430356">
    <property type="component" value="Unassembled WGS sequence"/>
</dbReference>
<dbReference type="EMBL" id="JAECZO010000408">
    <property type="protein sequence ID" value="KAK7199461.1"/>
    <property type="molecule type" value="Genomic_DNA"/>
</dbReference>
<keyword evidence="1" id="KW-0732">Signal</keyword>
<keyword evidence="3" id="KW-1185">Reference proteome</keyword>
<feature type="signal peptide" evidence="1">
    <location>
        <begin position="1"/>
        <end position="25"/>
    </location>
</feature>
<organism evidence="2 3">
    <name type="scientific">Novymonas esmeraldas</name>
    <dbReference type="NCBI Taxonomy" id="1808958"/>
    <lineage>
        <taxon>Eukaryota</taxon>
        <taxon>Discoba</taxon>
        <taxon>Euglenozoa</taxon>
        <taxon>Kinetoplastea</taxon>
        <taxon>Metakinetoplastina</taxon>
        <taxon>Trypanosomatida</taxon>
        <taxon>Trypanosomatidae</taxon>
        <taxon>Novymonas</taxon>
    </lineage>
</organism>
<feature type="chain" id="PRO_5043474611" evidence="1">
    <location>
        <begin position="26"/>
        <end position="182"/>
    </location>
</feature>
<dbReference type="SUPFAM" id="SSF57184">
    <property type="entry name" value="Growth factor receptor domain"/>
    <property type="match status" value="1"/>
</dbReference>